<dbReference type="Gene3D" id="2.60.120.200">
    <property type="match status" value="1"/>
</dbReference>
<evidence type="ECO:0000259" key="8">
    <source>
        <dbReference type="PROSITE" id="PS51007"/>
    </source>
</evidence>
<evidence type="ECO:0000313" key="9">
    <source>
        <dbReference type="EMBL" id="QDV85895.1"/>
    </source>
</evidence>
<dbReference type="InterPro" id="IPR004155">
    <property type="entry name" value="PBS_lyase_HEAT"/>
</dbReference>
<evidence type="ECO:0000313" key="10">
    <source>
        <dbReference type="Proteomes" id="UP000318081"/>
    </source>
</evidence>
<dbReference type="Gene3D" id="1.10.760.10">
    <property type="entry name" value="Cytochrome c-like domain"/>
    <property type="match status" value="1"/>
</dbReference>
<evidence type="ECO:0000256" key="7">
    <source>
        <dbReference type="SAM" id="MobiDB-lite"/>
    </source>
</evidence>
<dbReference type="InterPro" id="IPR006558">
    <property type="entry name" value="LamG-like"/>
</dbReference>
<protein>
    <submittedName>
        <fullName evidence="9">N,N-dimethylformamidase beta subunit</fullName>
        <ecNumber evidence="9">3.5.1.56</ecNumber>
    </submittedName>
</protein>
<evidence type="ECO:0000256" key="5">
    <source>
        <dbReference type="ARBA" id="ARBA00023157"/>
    </source>
</evidence>
<dbReference type="Pfam" id="PF13646">
    <property type="entry name" value="HEAT_2"/>
    <property type="match status" value="1"/>
</dbReference>
<organism evidence="9 10">
    <name type="scientific">Stieleria magnilauensis</name>
    <dbReference type="NCBI Taxonomy" id="2527963"/>
    <lineage>
        <taxon>Bacteria</taxon>
        <taxon>Pseudomonadati</taxon>
        <taxon>Planctomycetota</taxon>
        <taxon>Planctomycetia</taxon>
        <taxon>Pirellulales</taxon>
        <taxon>Pirellulaceae</taxon>
        <taxon>Stieleria</taxon>
    </lineage>
</organism>
<dbReference type="GO" id="GO:0050116">
    <property type="term" value="F:N,N-dimethylformamidase activity"/>
    <property type="evidence" value="ECO:0007669"/>
    <property type="project" value="UniProtKB-EC"/>
</dbReference>
<dbReference type="Gene3D" id="3.40.50.880">
    <property type="match status" value="1"/>
</dbReference>
<keyword evidence="9" id="KW-0378">Hydrolase</keyword>
<keyword evidence="3" id="KW-0732">Signal</keyword>
<dbReference type="EC" id="3.5.1.56" evidence="9"/>
<dbReference type="InterPro" id="IPR029062">
    <property type="entry name" value="Class_I_gatase-like"/>
</dbReference>
<keyword evidence="2 6" id="KW-0479">Metal-binding</keyword>
<dbReference type="EMBL" id="CP036432">
    <property type="protein sequence ID" value="QDV85895.1"/>
    <property type="molecule type" value="Genomic_DNA"/>
</dbReference>
<evidence type="ECO:0000256" key="3">
    <source>
        <dbReference type="ARBA" id="ARBA00022729"/>
    </source>
</evidence>
<dbReference type="InterPro" id="IPR013427">
    <property type="entry name" value="Haem-bd_dom_put"/>
</dbReference>
<dbReference type="InterPro" id="IPR055557">
    <property type="entry name" value="DUF7133"/>
</dbReference>
<evidence type="ECO:0000256" key="1">
    <source>
        <dbReference type="ARBA" id="ARBA00022617"/>
    </source>
</evidence>
<gene>
    <name evidence="9" type="primary">dmfA2_2</name>
    <name evidence="9" type="ORF">TBK1r_49120</name>
</gene>
<proteinExistence type="predicted"/>
<dbReference type="SUPFAM" id="SSF46626">
    <property type="entry name" value="Cytochrome c"/>
    <property type="match status" value="1"/>
</dbReference>
<dbReference type="Pfam" id="PF23500">
    <property type="entry name" value="DUF7133"/>
    <property type="match status" value="1"/>
</dbReference>
<dbReference type="InterPro" id="IPR001791">
    <property type="entry name" value="Laminin_G"/>
</dbReference>
<dbReference type="InterPro" id="IPR009056">
    <property type="entry name" value="Cyt_c-like_dom"/>
</dbReference>
<keyword evidence="5" id="KW-1015">Disulfide bond</keyword>
<dbReference type="SUPFAM" id="SSF101898">
    <property type="entry name" value="NHL repeat"/>
    <property type="match status" value="1"/>
</dbReference>
<dbReference type="NCBIfam" id="TIGR02604">
    <property type="entry name" value="Piru_Ver_Nterm"/>
    <property type="match status" value="1"/>
</dbReference>
<feature type="domain" description="Cytochrome c" evidence="8">
    <location>
        <begin position="742"/>
        <end position="880"/>
    </location>
</feature>
<dbReference type="SMART" id="SM00560">
    <property type="entry name" value="LamGL"/>
    <property type="match status" value="1"/>
</dbReference>
<evidence type="ECO:0000256" key="4">
    <source>
        <dbReference type="ARBA" id="ARBA00023004"/>
    </source>
</evidence>
<dbReference type="InterPro" id="IPR036909">
    <property type="entry name" value="Cyt_c-like_dom_sf"/>
</dbReference>
<keyword evidence="4 6" id="KW-0408">Iron</keyword>
<dbReference type="RefSeq" id="WP_145216252.1">
    <property type="nucleotide sequence ID" value="NZ_CP036432.1"/>
</dbReference>
<keyword evidence="1 6" id="KW-0349">Heme</keyword>
<dbReference type="CDD" id="cd00110">
    <property type="entry name" value="LamG"/>
    <property type="match status" value="1"/>
</dbReference>
<feature type="region of interest" description="Disordered" evidence="7">
    <location>
        <begin position="395"/>
        <end position="525"/>
    </location>
</feature>
<reference evidence="9 10" key="1">
    <citation type="submission" date="2019-02" db="EMBL/GenBank/DDBJ databases">
        <title>Deep-cultivation of Planctomycetes and their phenomic and genomic characterization uncovers novel biology.</title>
        <authorList>
            <person name="Wiegand S."/>
            <person name="Jogler M."/>
            <person name="Boedeker C."/>
            <person name="Pinto D."/>
            <person name="Vollmers J."/>
            <person name="Rivas-Marin E."/>
            <person name="Kohn T."/>
            <person name="Peeters S.H."/>
            <person name="Heuer A."/>
            <person name="Rast P."/>
            <person name="Oberbeckmann S."/>
            <person name="Bunk B."/>
            <person name="Jeske O."/>
            <person name="Meyerdierks A."/>
            <person name="Storesund J.E."/>
            <person name="Kallscheuer N."/>
            <person name="Luecker S."/>
            <person name="Lage O.M."/>
            <person name="Pohl T."/>
            <person name="Merkel B.J."/>
            <person name="Hornburger P."/>
            <person name="Mueller R.-W."/>
            <person name="Bruemmer F."/>
            <person name="Labrenz M."/>
            <person name="Spormann A.M."/>
            <person name="Op den Camp H."/>
            <person name="Overmann J."/>
            <person name="Amann R."/>
            <person name="Jetten M.S.M."/>
            <person name="Mascher T."/>
            <person name="Medema M.H."/>
            <person name="Devos D.P."/>
            <person name="Kaster A.-K."/>
            <person name="Ovreas L."/>
            <person name="Rohde M."/>
            <person name="Galperin M.Y."/>
            <person name="Jogler C."/>
        </authorList>
    </citation>
    <scope>NUCLEOTIDE SEQUENCE [LARGE SCALE GENOMIC DNA]</scope>
    <source>
        <strain evidence="9 10">TBK1r</strain>
    </source>
</reference>
<dbReference type="SMART" id="SM00567">
    <property type="entry name" value="EZ_HEAT"/>
    <property type="match status" value="3"/>
</dbReference>
<dbReference type="PANTHER" id="PTHR33546:SF1">
    <property type="entry name" value="LARGE, MULTIFUNCTIONAL SECRETED PROTEIN"/>
    <property type="match status" value="1"/>
</dbReference>
<evidence type="ECO:0000256" key="6">
    <source>
        <dbReference type="PROSITE-ProRule" id="PRU00433"/>
    </source>
</evidence>
<dbReference type="SUPFAM" id="SSF52317">
    <property type="entry name" value="Class I glutamine amidotransferase-like"/>
    <property type="match status" value="1"/>
</dbReference>
<sequence length="1636" mass="179954">MPSYHCLRVFVALAICCAYGKTESAETVSLAPHTFTIPDGYELKRVAAPPLVKRPIHMCFDESGVLYVTDSSGNTDKAPVQLKDPQHRVLRLVDTDGDGVFDESTVFADKLPFPEGILVHGGSVYVGAPPHIWKLRDTDGDQVADERTEWFDGGSIEGCGNDMHGPYLGPDGFFYWCKGAFAPQKHELSNGRTIQSSAAHLYRARPDGSQLEMVITGGMNNPVGLAFSETGERFLSGTFFDLSQPGRRDGILHAVYGGTYGKENNRVLTPHPNTGDLLPILTQLGPAAPSGMMMARHPNSGLSGDLLCTEFNTRRISRHQLTRSGSSYSAETTTFIESDNTDFHPTDVIEDADGSLLVADTGSWYMICCPTSKVAKPDVLGAIYRLEKEGDFNGVVGEATSAEPRDSSPRPLPVSRDSSPGPLPVSRDSSPGPLPVLGDSSPGPLPVSRDSSPRPLPVLGDSSPGPLPVSRDSSPRPLPVTRDSSPRPLPVSRDSSPRPLPVSRDSSPRPLPVSRDSSPRPLPVLYDPRGLKLDWNQPQVGWLSDQRPAVVKRAIDALANENKIDDLRKASAKIPAVWTLNRIQSQSARQAVREFLSDQSADVRTAAIHSVALWRDRGAVAPLIELLSDDDRQLRRLAAMALGRIGNSAAVKPLLKTYSESADAFLKHAVIHAVFEIGDSDGLPANHPVTEQVRRMQEIDQRNVTPDDFPEIQLAKVAEPSPEKMARQKQRLDELAAFLPTADAQRGAKLFGNRDKSKCIICHLKGDQGVRLGPDLTRIGAIRSERDLLEAIVYPNASIARYHEIVNVLTEDGRAVSGLLVKETMDKIFLASAAGVLQPVRMKEIEHARYSDVSFMPEGLDRELKPQEIADLVAYLKESTSPDESASPSSELAEQQIPPHREMTLPGLHAYAQKSIAAGNEIKFRVSSSVPYQLSVVRLGPDPENRDNDPVLATFSANRPPQQPIHPGSYVHVDNSLPSERPLTGLTLECWIRPFALGGWQGLINQHDYPDKCGIGLFLSDGQIAFMTDSGGKHNPASLHKTAPGLIETQRWHHVAATWDGKVKRVFIDGKAAGEWPYTGVVRPGKTALRIGAYGSKGAAENFYNGDIAMVSLYDQAITLDQMQKRVADRGLTIPKGNAVLACWPFTEERGTRVADAGIGGRHGRIINRGTWMIGGPSFDAAAIDRHDTSYDPTKDPKRGHGLRLASDELYNARWKINHRFRIPADAKSGVYAGRFDFEIDGKPKRYFTTFIVRRPESRPKAPLAVLMSTNTWLAYNSAPFPINHGRELTMMGTGGLPTTHPDAATYSGYRDHRNGQPTYKIGMKLPWPAAGPNKTYINQSYSHLMRGERFLHLWLDQHGYDYDVITDRDLDRNPEVLDGYQAVVINGHSEYWSARAYEGLDDYLKAGGDAIVLSGNTMFWRVSFDETDEFMEVRKYGTGIGGRKLAQVGELYHSHDFRRGSLMRFCGYPAWKVVGLTCIGWGGAFKPYQVDQPDHFLFNTPHQVGLKKGDAFGFISKDMGAVGHEFDVRLSTLQRATADSAIKGLVEPQGIVTVASSNDQRRVIDYNAEGHKPRIGDDQTIAEIIYWERPTGGRVFHTGSIATAWGVYHDEHMSKLLKNVLHHFGVEAGRKRPRQ</sequence>
<dbReference type="Pfam" id="PF20254">
    <property type="entry name" value="DMFA2_C"/>
    <property type="match status" value="1"/>
</dbReference>
<dbReference type="PROSITE" id="PS51007">
    <property type="entry name" value="CYTC"/>
    <property type="match status" value="1"/>
</dbReference>
<dbReference type="NCBIfam" id="TIGR02603">
    <property type="entry name" value="CxxCH_TIGR02603"/>
    <property type="match status" value="1"/>
</dbReference>
<dbReference type="Gene3D" id="2.120.10.30">
    <property type="entry name" value="TolB, C-terminal domain"/>
    <property type="match status" value="1"/>
</dbReference>
<evidence type="ECO:0000256" key="2">
    <source>
        <dbReference type="ARBA" id="ARBA00022723"/>
    </source>
</evidence>
<dbReference type="InterPro" id="IPR013428">
    <property type="entry name" value="Membrane-bound_put_N"/>
</dbReference>
<dbReference type="SUPFAM" id="SSF49899">
    <property type="entry name" value="Concanavalin A-like lectins/glucanases"/>
    <property type="match status" value="1"/>
</dbReference>
<dbReference type="InterPro" id="IPR011989">
    <property type="entry name" value="ARM-like"/>
</dbReference>
<dbReference type="Pfam" id="PF13385">
    <property type="entry name" value="Laminin_G_3"/>
    <property type="match status" value="1"/>
</dbReference>
<dbReference type="SUPFAM" id="SSF48371">
    <property type="entry name" value="ARM repeat"/>
    <property type="match status" value="1"/>
</dbReference>
<dbReference type="InterPro" id="IPR013320">
    <property type="entry name" value="ConA-like_dom_sf"/>
</dbReference>
<dbReference type="Gene3D" id="1.25.10.10">
    <property type="entry name" value="Leucine-rich Repeat Variant"/>
    <property type="match status" value="1"/>
</dbReference>
<name>A0ABX5XWS8_9BACT</name>
<dbReference type="InterPro" id="IPR011042">
    <property type="entry name" value="6-blade_b-propeller_TolB-like"/>
</dbReference>
<dbReference type="Proteomes" id="UP000318081">
    <property type="component" value="Chromosome"/>
</dbReference>
<dbReference type="InterPro" id="IPR046540">
    <property type="entry name" value="DMFA2_C"/>
</dbReference>
<accession>A0ABX5XWS8</accession>
<dbReference type="InterPro" id="IPR016024">
    <property type="entry name" value="ARM-type_fold"/>
</dbReference>
<keyword evidence="10" id="KW-1185">Reference proteome</keyword>
<dbReference type="PANTHER" id="PTHR33546">
    <property type="entry name" value="LARGE, MULTIFUNCTIONAL SECRETED PROTEIN-RELATED"/>
    <property type="match status" value="1"/>
</dbReference>